<accession>A0ACD3B9E1</accession>
<evidence type="ECO:0000313" key="2">
    <source>
        <dbReference type="Proteomes" id="UP000308600"/>
    </source>
</evidence>
<dbReference type="Proteomes" id="UP000308600">
    <property type="component" value="Unassembled WGS sequence"/>
</dbReference>
<evidence type="ECO:0000313" key="1">
    <source>
        <dbReference type="EMBL" id="TFK74770.1"/>
    </source>
</evidence>
<proteinExistence type="predicted"/>
<protein>
    <submittedName>
        <fullName evidence="1">Uncharacterized protein</fullName>
    </submittedName>
</protein>
<dbReference type="EMBL" id="ML208266">
    <property type="protein sequence ID" value="TFK74770.1"/>
    <property type="molecule type" value="Genomic_DNA"/>
</dbReference>
<sequence>MLELPVELHFQILSYADETEFLTLLQVCHHFRNFALEEFLGRLPIQLWTSTQLESFFALITRRNDLAAKVRTLWISPFFDVAPFRGYSQSATQAGTILALCKGLTNIACHSKVLAYFITNTGSGPDWEHHSLTNLTVLCTSHQPWTPNANHVNVERLCKQLTFMRVVGGSDIIKLAPFLTNVKHLSQGFALHPPNADVWLYRDNFMPVMNVTRRLLGDNGLFPAVERATFTNIVPTSPLTDGKPFHPPHFVDPEHLSYTHINSAKTKFYLAVFPCPKGVGERYVWTQTVKGHGLMNVP</sequence>
<keyword evidence="2" id="KW-1185">Reference proteome</keyword>
<reference evidence="1 2" key="1">
    <citation type="journal article" date="2019" name="Nat. Ecol. Evol.">
        <title>Megaphylogeny resolves global patterns of mushroom evolution.</title>
        <authorList>
            <person name="Varga T."/>
            <person name="Krizsan K."/>
            <person name="Foldi C."/>
            <person name="Dima B."/>
            <person name="Sanchez-Garcia M."/>
            <person name="Sanchez-Ramirez S."/>
            <person name="Szollosi G.J."/>
            <person name="Szarkandi J.G."/>
            <person name="Papp V."/>
            <person name="Albert L."/>
            <person name="Andreopoulos W."/>
            <person name="Angelini C."/>
            <person name="Antonin V."/>
            <person name="Barry K.W."/>
            <person name="Bougher N.L."/>
            <person name="Buchanan P."/>
            <person name="Buyck B."/>
            <person name="Bense V."/>
            <person name="Catcheside P."/>
            <person name="Chovatia M."/>
            <person name="Cooper J."/>
            <person name="Damon W."/>
            <person name="Desjardin D."/>
            <person name="Finy P."/>
            <person name="Geml J."/>
            <person name="Haridas S."/>
            <person name="Hughes K."/>
            <person name="Justo A."/>
            <person name="Karasinski D."/>
            <person name="Kautmanova I."/>
            <person name="Kiss B."/>
            <person name="Kocsube S."/>
            <person name="Kotiranta H."/>
            <person name="LaButti K.M."/>
            <person name="Lechner B.E."/>
            <person name="Liimatainen K."/>
            <person name="Lipzen A."/>
            <person name="Lukacs Z."/>
            <person name="Mihaltcheva S."/>
            <person name="Morgado L.N."/>
            <person name="Niskanen T."/>
            <person name="Noordeloos M.E."/>
            <person name="Ohm R.A."/>
            <person name="Ortiz-Santana B."/>
            <person name="Ovrebo C."/>
            <person name="Racz N."/>
            <person name="Riley R."/>
            <person name="Savchenko A."/>
            <person name="Shiryaev A."/>
            <person name="Soop K."/>
            <person name="Spirin V."/>
            <person name="Szebenyi C."/>
            <person name="Tomsovsky M."/>
            <person name="Tulloss R.E."/>
            <person name="Uehling J."/>
            <person name="Grigoriev I.V."/>
            <person name="Vagvolgyi C."/>
            <person name="Papp T."/>
            <person name="Martin F.M."/>
            <person name="Miettinen O."/>
            <person name="Hibbett D.S."/>
            <person name="Nagy L.G."/>
        </authorList>
    </citation>
    <scope>NUCLEOTIDE SEQUENCE [LARGE SCALE GENOMIC DNA]</scope>
    <source>
        <strain evidence="1 2">NL-1719</strain>
    </source>
</reference>
<organism evidence="1 2">
    <name type="scientific">Pluteus cervinus</name>
    <dbReference type="NCBI Taxonomy" id="181527"/>
    <lineage>
        <taxon>Eukaryota</taxon>
        <taxon>Fungi</taxon>
        <taxon>Dikarya</taxon>
        <taxon>Basidiomycota</taxon>
        <taxon>Agaricomycotina</taxon>
        <taxon>Agaricomycetes</taxon>
        <taxon>Agaricomycetidae</taxon>
        <taxon>Agaricales</taxon>
        <taxon>Pluteineae</taxon>
        <taxon>Pluteaceae</taxon>
        <taxon>Pluteus</taxon>
    </lineage>
</organism>
<name>A0ACD3B9E1_9AGAR</name>
<gene>
    <name evidence="1" type="ORF">BDN72DRAFT_892789</name>
</gene>